<evidence type="ECO:0000313" key="3">
    <source>
        <dbReference type="Proteomes" id="UP000019763"/>
    </source>
</evidence>
<organism evidence="2 3">
    <name type="scientific">Gregarina niphandrodes</name>
    <name type="common">Septate eugregarine</name>
    <dbReference type="NCBI Taxonomy" id="110365"/>
    <lineage>
        <taxon>Eukaryota</taxon>
        <taxon>Sar</taxon>
        <taxon>Alveolata</taxon>
        <taxon>Apicomplexa</taxon>
        <taxon>Conoidasida</taxon>
        <taxon>Gregarinasina</taxon>
        <taxon>Eugregarinorida</taxon>
        <taxon>Gregarinidae</taxon>
        <taxon>Gregarina</taxon>
    </lineage>
</organism>
<feature type="compositionally biased region" description="Low complexity" evidence="1">
    <location>
        <begin position="25"/>
        <end position="39"/>
    </location>
</feature>
<name>A0A023AZJ7_GRENI</name>
<proteinExistence type="predicted"/>
<comment type="caution">
    <text evidence="2">The sequence shown here is derived from an EMBL/GenBank/DDBJ whole genome shotgun (WGS) entry which is preliminary data.</text>
</comment>
<gene>
    <name evidence="2" type="ORF">GNI_149490</name>
</gene>
<protein>
    <submittedName>
        <fullName evidence="2">Uncharacterized protein</fullName>
    </submittedName>
</protein>
<dbReference type="VEuPathDB" id="CryptoDB:GNI_149490"/>
<evidence type="ECO:0000313" key="2">
    <source>
        <dbReference type="EMBL" id="EZG44278.1"/>
    </source>
</evidence>
<reference evidence="2" key="1">
    <citation type="submission" date="2013-12" db="EMBL/GenBank/DDBJ databases">
        <authorList>
            <person name="Omoto C.K."/>
            <person name="Sibley D."/>
            <person name="Venepally P."/>
            <person name="Hadjithomas M."/>
            <person name="Karamycheva S."/>
            <person name="Brunk B."/>
            <person name="Roos D."/>
            <person name="Caler E."/>
            <person name="Lorenzi H."/>
        </authorList>
    </citation>
    <scope>NUCLEOTIDE SEQUENCE</scope>
</reference>
<keyword evidence="3" id="KW-1185">Reference proteome</keyword>
<sequence length="171" mass="18866">MAVKGGRPVSIEYDDLLVSAESPRTIETTTGFEPTTSGFASGFAPTEFVPVARSQSSSKRDLLDDPTPTTWDARPSNARPSNAHPSDARPWGGQYARASPQTPSRPLLANELIDTELPTPVLPQRHAREHMVAYSKHRSFTSQPISMAKHLVNKQARNVKHWLSKQAKHFA</sequence>
<feature type="region of interest" description="Disordered" evidence="1">
    <location>
        <begin position="22"/>
        <end position="103"/>
    </location>
</feature>
<dbReference type="AlphaFoldDB" id="A0A023AZJ7"/>
<dbReference type="EMBL" id="AFNH02001112">
    <property type="protein sequence ID" value="EZG44278.1"/>
    <property type="molecule type" value="Genomic_DNA"/>
</dbReference>
<dbReference type="RefSeq" id="XP_011132729.1">
    <property type="nucleotide sequence ID" value="XM_011134427.1"/>
</dbReference>
<dbReference type="GeneID" id="22915222"/>
<dbReference type="Proteomes" id="UP000019763">
    <property type="component" value="Unassembled WGS sequence"/>
</dbReference>
<accession>A0A023AZJ7</accession>
<evidence type="ECO:0000256" key="1">
    <source>
        <dbReference type="SAM" id="MobiDB-lite"/>
    </source>
</evidence>